<dbReference type="PRINTS" id="PR01660">
    <property type="entry name" value="MCMPROTEIN4"/>
</dbReference>
<keyword evidence="9 11" id="KW-0539">Nucleus</keyword>
<evidence type="ECO:0000256" key="2">
    <source>
        <dbReference type="ARBA" id="ARBA00008010"/>
    </source>
</evidence>
<dbReference type="FunFam" id="2.20.28.10:FF:000003">
    <property type="entry name" value="DNA helicase"/>
    <property type="match status" value="1"/>
</dbReference>
<keyword evidence="6 11" id="KW-0347">Helicase</keyword>
<accession>A0A6P6Y8G4</accession>
<dbReference type="EC" id="3.6.4.12" evidence="11"/>
<keyword evidence="5 11" id="KW-0378">Hydrolase</keyword>
<dbReference type="SMART" id="SM00350">
    <property type="entry name" value="MCM"/>
    <property type="match status" value="1"/>
</dbReference>
<comment type="catalytic activity">
    <reaction evidence="11">
        <text>ATP + H2O = ADP + phosphate + H(+)</text>
        <dbReference type="Rhea" id="RHEA:13065"/>
        <dbReference type="ChEBI" id="CHEBI:15377"/>
        <dbReference type="ChEBI" id="CHEBI:15378"/>
        <dbReference type="ChEBI" id="CHEBI:30616"/>
        <dbReference type="ChEBI" id="CHEBI:43474"/>
        <dbReference type="ChEBI" id="CHEBI:456216"/>
        <dbReference type="EC" id="3.6.4.12"/>
    </reaction>
</comment>
<dbReference type="KEGG" id="dpte:113795295"/>
<evidence type="ECO:0000256" key="8">
    <source>
        <dbReference type="ARBA" id="ARBA00023125"/>
    </source>
</evidence>
<keyword evidence="13" id="KW-1185">Reference proteome</keyword>
<dbReference type="GO" id="GO:1902975">
    <property type="term" value="P:mitotic DNA replication initiation"/>
    <property type="evidence" value="ECO:0007669"/>
    <property type="project" value="TreeGrafter"/>
</dbReference>
<evidence type="ECO:0000256" key="7">
    <source>
        <dbReference type="ARBA" id="ARBA00022840"/>
    </source>
</evidence>
<dbReference type="InterPro" id="IPR027417">
    <property type="entry name" value="P-loop_NTPase"/>
</dbReference>
<feature type="domain" description="MCM C-terminal AAA(+) ATPase" evidence="12">
    <location>
        <begin position="200"/>
        <end position="409"/>
    </location>
</feature>
<dbReference type="GO" id="GO:0005524">
    <property type="term" value="F:ATP binding"/>
    <property type="evidence" value="ECO:0007669"/>
    <property type="project" value="UniProtKB-UniRule"/>
</dbReference>
<organism evidence="13 14">
    <name type="scientific">Dermatophagoides pteronyssinus</name>
    <name type="common">European house dust mite</name>
    <dbReference type="NCBI Taxonomy" id="6956"/>
    <lineage>
        <taxon>Eukaryota</taxon>
        <taxon>Metazoa</taxon>
        <taxon>Ecdysozoa</taxon>
        <taxon>Arthropoda</taxon>
        <taxon>Chelicerata</taxon>
        <taxon>Arachnida</taxon>
        <taxon>Acari</taxon>
        <taxon>Acariformes</taxon>
        <taxon>Sarcoptiformes</taxon>
        <taxon>Astigmata</taxon>
        <taxon>Psoroptidia</taxon>
        <taxon>Analgoidea</taxon>
        <taxon>Pyroglyphidae</taxon>
        <taxon>Dermatophagoidinae</taxon>
        <taxon>Dermatophagoides</taxon>
    </lineage>
</organism>
<dbReference type="Gene3D" id="2.40.50.140">
    <property type="entry name" value="Nucleic acid-binding proteins"/>
    <property type="match status" value="1"/>
</dbReference>
<evidence type="ECO:0000256" key="11">
    <source>
        <dbReference type="RuleBase" id="RU368062"/>
    </source>
</evidence>
<dbReference type="GO" id="GO:0000727">
    <property type="term" value="P:double-strand break repair via break-induced replication"/>
    <property type="evidence" value="ECO:0007669"/>
    <property type="project" value="TreeGrafter"/>
</dbReference>
<evidence type="ECO:0000256" key="9">
    <source>
        <dbReference type="ARBA" id="ARBA00023242"/>
    </source>
</evidence>
<dbReference type="GO" id="GO:0003697">
    <property type="term" value="F:single-stranded DNA binding"/>
    <property type="evidence" value="ECO:0007669"/>
    <property type="project" value="TreeGrafter"/>
</dbReference>
<dbReference type="GO" id="GO:0006271">
    <property type="term" value="P:DNA strand elongation involved in DNA replication"/>
    <property type="evidence" value="ECO:0007669"/>
    <property type="project" value="TreeGrafter"/>
</dbReference>
<dbReference type="InterPro" id="IPR033762">
    <property type="entry name" value="MCM_OB"/>
</dbReference>
<dbReference type="InterPro" id="IPR001208">
    <property type="entry name" value="MCM_dom"/>
</dbReference>
<evidence type="ECO:0000256" key="1">
    <source>
        <dbReference type="ARBA" id="ARBA00004123"/>
    </source>
</evidence>
<dbReference type="GO" id="GO:0042555">
    <property type="term" value="C:MCM complex"/>
    <property type="evidence" value="ECO:0007669"/>
    <property type="project" value="UniProtKB-UniRule"/>
</dbReference>
<dbReference type="Pfam" id="PF17207">
    <property type="entry name" value="MCM_OB"/>
    <property type="match status" value="1"/>
</dbReference>
<sequence>MQKPIRSLGPEDFEKLVTTSGICIRVSSVLPEMVVAVFKCHSSYLVKYDRKQCNAEISAFVTNGTVEEPTFCTRCQSHRSFLLNHAKCVFSSKQLVKIQESHETIPEGESPQTFLAYLRDELIHALKAGDTVSLTGIYRALPNRKNFRQSTLRAVFKACIDVISFRKTPRPTQQVSTRSGRVYSPSFVARARALSEHPDVYELLTKAFAPRIFEYSDVKKGLLCQLFGCRQNVDAQSGSTLRSRGELHVLLCGDPSTAKSQLLQYVHRIAPRGVYVVGRGTTCAGLTASLTRDPETNDFVLESGAVILSDGGVCCIDEFDKMDDGSRVILHEVMEQQQVSFAKAGIVCTLNCATAILASANPIKSKYDATKTIVDNINMPVSLLSRFDLIYLVLDICNPDMDRRIAYHICDMYAENRKRSPEQNIEVSDIDEQFLKQYISLAKDVCNPELAENCEPLLIQTYLQLRGHGAGGSVLGTPRQLDSLMRIASALARMKLQQRVTEVEIVEAERLLKAATYATLTDPLTGKIDFEQLHSGINESARVRALLLTCDEVYSAPGTTAVNQQGRGSKH</sequence>
<keyword evidence="4 10" id="KW-0547">Nucleotide-binding</keyword>
<comment type="similarity">
    <text evidence="2 10">Belongs to the MCM family.</text>
</comment>
<dbReference type="AlphaFoldDB" id="A0A6P6Y8G4"/>
<evidence type="ECO:0000259" key="12">
    <source>
        <dbReference type="PROSITE" id="PS50051"/>
    </source>
</evidence>
<dbReference type="InterPro" id="IPR012340">
    <property type="entry name" value="NA-bd_OB-fold"/>
</dbReference>
<dbReference type="Gene3D" id="3.40.50.300">
    <property type="entry name" value="P-loop containing nucleotide triphosphate hydrolases"/>
    <property type="match status" value="1"/>
</dbReference>
<dbReference type="SUPFAM" id="SSF50249">
    <property type="entry name" value="Nucleic acid-binding proteins"/>
    <property type="match status" value="1"/>
</dbReference>
<keyword evidence="8 10" id="KW-0238">DNA-binding</keyword>
<dbReference type="GO" id="GO:0005634">
    <property type="term" value="C:nucleus"/>
    <property type="evidence" value="ECO:0007669"/>
    <property type="project" value="UniProtKB-SubCell"/>
</dbReference>
<dbReference type="Proteomes" id="UP000515146">
    <property type="component" value="Unplaced"/>
</dbReference>
<dbReference type="PANTHER" id="PTHR11630">
    <property type="entry name" value="DNA REPLICATION LICENSING FACTOR MCM FAMILY MEMBER"/>
    <property type="match status" value="1"/>
</dbReference>
<dbReference type="Gene3D" id="2.20.28.10">
    <property type="match status" value="1"/>
</dbReference>
<dbReference type="GO" id="GO:0017116">
    <property type="term" value="F:single-stranded DNA helicase activity"/>
    <property type="evidence" value="ECO:0007669"/>
    <property type="project" value="TreeGrafter"/>
</dbReference>
<dbReference type="GO" id="GO:0016787">
    <property type="term" value="F:hydrolase activity"/>
    <property type="evidence" value="ECO:0007669"/>
    <property type="project" value="UniProtKB-KW"/>
</dbReference>
<dbReference type="Pfam" id="PF00493">
    <property type="entry name" value="MCM"/>
    <property type="match status" value="1"/>
</dbReference>
<evidence type="ECO:0000256" key="10">
    <source>
        <dbReference type="RuleBase" id="RU004070"/>
    </source>
</evidence>
<evidence type="ECO:0000256" key="3">
    <source>
        <dbReference type="ARBA" id="ARBA00022705"/>
    </source>
</evidence>
<dbReference type="PRINTS" id="PR01657">
    <property type="entry name" value="MCMFAMILY"/>
</dbReference>
<dbReference type="InParanoid" id="A0A6P6Y8G4"/>
<dbReference type="PANTHER" id="PTHR11630:SF66">
    <property type="entry name" value="DNA REPLICATION LICENSING FACTOR MCM4"/>
    <property type="match status" value="1"/>
</dbReference>
<dbReference type="OMA" id="RIAYHIC"/>
<protein>
    <recommendedName>
        <fullName evidence="11">DNA replication licensing factor MCM4</fullName>
        <ecNumber evidence="11">3.6.4.12</ecNumber>
    </recommendedName>
</protein>
<dbReference type="InterPro" id="IPR031327">
    <property type="entry name" value="MCM"/>
</dbReference>
<reference evidence="14" key="1">
    <citation type="submission" date="2025-08" db="UniProtKB">
        <authorList>
            <consortium name="RefSeq"/>
        </authorList>
    </citation>
    <scope>IDENTIFICATION</scope>
    <source>
        <strain evidence="14">Airmid</strain>
    </source>
</reference>
<evidence type="ECO:0000256" key="5">
    <source>
        <dbReference type="ARBA" id="ARBA00022801"/>
    </source>
</evidence>
<proteinExistence type="inferred from homology"/>
<dbReference type="RefSeq" id="XP_027201291.1">
    <property type="nucleotide sequence ID" value="XM_027345490.1"/>
</dbReference>
<evidence type="ECO:0000256" key="6">
    <source>
        <dbReference type="ARBA" id="ARBA00022806"/>
    </source>
</evidence>
<comment type="function">
    <text evidence="11">Acts as component of the MCM2-7 complex (MCM complex) which is the replicative helicase essential for 'once per cell cycle' DNA replication initiation and elongation in eukaryotic cells. The active ATPase sites in the MCM2-7 ring are formed through the interaction surfaces of two neighboring subunits such that a critical structure of a conserved arginine finger motif is provided in trans relative to the ATP-binding site of the Walker A box of the adjacent subunit. The six ATPase active sites, however, are likely to contribute differentially to the complex helicase activity.</text>
</comment>
<gene>
    <name evidence="14" type="primary">LOC113795295</name>
</gene>
<dbReference type="SUPFAM" id="SSF52540">
    <property type="entry name" value="P-loop containing nucleoside triphosphate hydrolases"/>
    <property type="match status" value="1"/>
</dbReference>
<keyword evidence="7 10" id="KW-0067">ATP-binding</keyword>
<dbReference type="Pfam" id="PF17855">
    <property type="entry name" value="MCM_lid"/>
    <property type="match status" value="1"/>
</dbReference>
<evidence type="ECO:0000256" key="4">
    <source>
        <dbReference type="ARBA" id="ARBA00022741"/>
    </source>
</evidence>
<name>A0A6P6Y8G4_DERPT</name>
<dbReference type="InterPro" id="IPR008047">
    <property type="entry name" value="MCM_4"/>
</dbReference>
<dbReference type="InterPro" id="IPR018525">
    <property type="entry name" value="MCM_CS"/>
</dbReference>
<dbReference type="OrthoDB" id="10251574at2759"/>
<comment type="subcellular location">
    <subcellularLocation>
        <location evidence="1">Nucleus</location>
    </subcellularLocation>
</comment>
<dbReference type="PROSITE" id="PS00847">
    <property type="entry name" value="MCM_1"/>
    <property type="match status" value="1"/>
</dbReference>
<evidence type="ECO:0000313" key="13">
    <source>
        <dbReference type="Proteomes" id="UP000515146"/>
    </source>
</evidence>
<comment type="subunit">
    <text evidence="11">Component of the MCM2-7 complex.</text>
</comment>
<evidence type="ECO:0000313" key="14">
    <source>
        <dbReference type="RefSeq" id="XP_027201291.1"/>
    </source>
</evidence>
<dbReference type="PROSITE" id="PS50051">
    <property type="entry name" value="MCM_2"/>
    <property type="match status" value="1"/>
</dbReference>
<dbReference type="InterPro" id="IPR041562">
    <property type="entry name" value="MCM_lid"/>
</dbReference>
<keyword evidence="3 11" id="KW-0235">DNA replication</keyword>